<dbReference type="RefSeq" id="WP_006935044.1">
    <property type="nucleotide sequence ID" value="NZ_AAUW01000008.1"/>
</dbReference>
<protein>
    <recommendedName>
        <fullName evidence="3">Esterase/lipase superfamily enzyme</fullName>
    </recommendedName>
</protein>
<accession>A0NTV7</accession>
<organism evidence="1 2">
    <name type="scientific">Roseibium aggregatum (strain ATCC 25650 / DSM 13394 / JCM 20685 / NBRC 16684 / NCIMB 2208 / IAM 12614 / B1)</name>
    <name type="common">Stappia aggregata</name>
    <dbReference type="NCBI Taxonomy" id="384765"/>
    <lineage>
        <taxon>Bacteria</taxon>
        <taxon>Pseudomonadati</taxon>
        <taxon>Pseudomonadota</taxon>
        <taxon>Alphaproteobacteria</taxon>
        <taxon>Hyphomicrobiales</taxon>
        <taxon>Stappiaceae</taxon>
        <taxon>Roseibium</taxon>
    </lineage>
</organism>
<evidence type="ECO:0008006" key="3">
    <source>
        <dbReference type="Google" id="ProtNLM"/>
    </source>
</evidence>
<comment type="caution">
    <text evidence="1">The sequence shown here is derived from an EMBL/GenBank/DDBJ whole genome shotgun (WGS) entry which is preliminary data.</text>
</comment>
<dbReference type="eggNOG" id="COG4782">
    <property type="taxonomic scope" value="Bacteria"/>
</dbReference>
<evidence type="ECO:0000313" key="2">
    <source>
        <dbReference type="Proteomes" id="UP000004848"/>
    </source>
</evidence>
<dbReference type="InterPro" id="IPR029058">
    <property type="entry name" value="AB_hydrolase_fold"/>
</dbReference>
<dbReference type="Proteomes" id="UP000004848">
    <property type="component" value="Unassembled WGS sequence"/>
</dbReference>
<dbReference type="EMBL" id="AAUW01000008">
    <property type="protein sequence ID" value="EAV43866.1"/>
    <property type="molecule type" value="Genomic_DNA"/>
</dbReference>
<gene>
    <name evidence="1" type="ORF">SIAM614_12098</name>
</gene>
<reference evidence="1 2" key="1">
    <citation type="submission" date="2006-05" db="EMBL/GenBank/DDBJ databases">
        <authorList>
            <person name="King G."/>
            <person name="Ferriera S."/>
            <person name="Johnson J."/>
            <person name="Kravitz S."/>
            <person name="Beeson K."/>
            <person name="Sutton G."/>
            <person name="Rogers Y.-H."/>
            <person name="Friedman R."/>
            <person name="Frazier M."/>
            <person name="Venter J.C."/>
        </authorList>
    </citation>
    <scope>NUCLEOTIDE SEQUENCE [LARGE SCALE GENOMIC DNA]</scope>
    <source>
        <strain evidence="2">ATCC 25650 / DSM 13394 / JCM 20685 / NBRC 16684 / NCIMB 2208 / IAM 12614 / B1</strain>
    </source>
</reference>
<dbReference type="PANTHER" id="PTHR36513:SF1">
    <property type="entry name" value="TRANSMEMBRANE PROTEIN"/>
    <property type="match status" value="1"/>
</dbReference>
<dbReference type="GeneID" id="68846894"/>
<dbReference type="SUPFAM" id="SSF53474">
    <property type="entry name" value="alpha/beta-Hydrolases"/>
    <property type="match status" value="1"/>
</dbReference>
<dbReference type="OrthoDB" id="9797755at2"/>
<dbReference type="Gene3D" id="3.40.50.1820">
    <property type="entry name" value="alpha/beta hydrolase"/>
    <property type="match status" value="1"/>
</dbReference>
<dbReference type="Pfam" id="PF05990">
    <property type="entry name" value="DUF900"/>
    <property type="match status" value="1"/>
</dbReference>
<sequence>MLISDSSIERQGWGLRTTALLIVLAILSACSGRPDVGVLALNEEPAAGAKVNDILIVTTRKRDERPDTYFNGERASEVNYAEASISVPPSHKPGQIEWPERLPGNPKTDFVAREASYIADKAAFRKSVNARLATLPRGKRDIILFIHGYNTRFPEGLYRFVQIVNDSQFKGVPVLFTWASRGNLKDYVYDLNSAAIARGALEETLVELSKTKADNITVLAHSMGNWLLMETAVQARTENRRLIAQHVDDIVMAAPDIDIDLFKAQLKRLGPQPRPFTVIVSQDDKALRISRAIAGGKQRVGAYSDDLELAELGAVVVDVTELQSLDSTNHSKFAQLAQLRPELRKALGSSALGSSADHNRGANLGDDLGSFVGTTAQTAVTLPIKVITAPFTYASGGY</sequence>
<dbReference type="InterPro" id="IPR010297">
    <property type="entry name" value="DUF900_hydrolase"/>
</dbReference>
<dbReference type="PANTHER" id="PTHR36513">
    <property type="entry name" value="ABC TRANSMEMBRANE TYPE-1 DOMAIN-CONTAINING PROTEIN"/>
    <property type="match status" value="1"/>
</dbReference>
<name>A0NTV7_ROSAI</name>
<evidence type="ECO:0000313" key="1">
    <source>
        <dbReference type="EMBL" id="EAV43866.1"/>
    </source>
</evidence>
<dbReference type="AlphaFoldDB" id="A0NTV7"/>
<proteinExistence type="predicted"/>
<dbReference type="InterPro" id="IPR014586">
    <property type="entry name" value="UCP033909"/>
</dbReference>
<dbReference type="ESTHER" id="9rhob-a0ntv7">
    <property type="family name" value="Duf_900"/>
</dbReference>
<dbReference type="PIRSF" id="PIRSF033909">
    <property type="entry name" value="UCP033909"/>
    <property type="match status" value="1"/>
</dbReference>